<dbReference type="PANTHER" id="PTHR47788:SF1">
    <property type="entry name" value="A-ADDING TRNA NUCLEOTIDYLTRANSFERASE"/>
    <property type="match status" value="1"/>
</dbReference>
<dbReference type="InterPro" id="IPR001667">
    <property type="entry name" value="DDH_dom"/>
</dbReference>
<dbReference type="SUPFAM" id="SSF81301">
    <property type="entry name" value="Nucleotidyltransferase"/>
    <property type="match status" value="1"/>
</dbReference>
<keyword evidence="4 12" id="KW-0808">Transferase</keyword>
<dbReference type="PANTHER" id="PTHR47788">
    <property type="entry name" value="POLYA POLYMERASE"/>
    <property type="match status" value="1"/>
</dbReference>
<evidence type="ECO:0000256" key="10">
    <source>
        <dbReference type="ARBA" id="ARBA00022884"/>
    </source>
</evidence>
<dbReference type="PROSITE" id="PS51371">
    <property type="entry name" value="CBS"/>
    <property type="match status" value="2"/>
</dbReference>
<feature type="domain" description="CBS" evidence="13">
    <location>
        <begin position="384"/>
        <end position="443"/>
    </location>
</feature>
<dbReference type="Gene3D" id="3.30.460.10">
    <property type="entry name" value="Beta Polymerase, domain 2"/>
    <property type="match status" value="1"/>
</dbReference>
<dbReference type="SUPFAM" id="SSF81891">
    <property type="entry name" value="Poly A polymerase C-terminal region-like"/>
    <property type="match status" value="1"/>
</dbReference>
<dbReference type="GO" id="GO:0000049">
    <property type="term" value="F:tRNA binding"/>
    <property type="evidence" value="ECO:0007669"/>
    <property type="project" value="UniProtKB-KW"/>
</dbReference>
<evidence type="ECO:0000256" key="4">
    <source>
        <dbReference type="ARBA" id="ARBA00022679"/>
    </source>
</evidence>
<dbReference type="GO" id="GO:0000166">
    <property type="term" value="F:nucleotide binding"/>
    <property type="evidence" value="ECO:0007669"/>
    <property type="project" value="UniProtKB-KW"/>
</dbReference>
<dbReference type="Gene3D" id="3.90.1640.10">
    <property type="entry name" value="inorganic pyrophosphatase (n-terminal core)"/>
    <property type="match status" value="1"/>
</dbReference>
<organism evidence="14">
    <name type="scientific">Dictyoglomus thermophilum</name>
    <dbReference type="NCBI Taxonomy" id="14"/>
    <lineage>
        <taxon>Bacteria</taxon>
        <taxon>Pseudomonadati</taxon>
        <taxon>Dictyoglomota</taxon>
        <taxon>Dictyoglomia</taxon>
        <taxon>Dictyoglomales</taxon>
        <taxon>Dictyoglomaceae</taxon>
        <taxon>Dictyoglomus</taxon>
    </lineage>
</organism>
<evidence type="ECO:0000256" key="5">
    <source>
        <dbReference type="ARBA" id="ARBA00022694"/>
    </source>
</evidence>
<name>A0A7C3MJZ1_DICTH</name>
<evidence type="ECO:0000256" key="7">
    <source>
        <dbReference type="ARBA" id="ARBA00022723"/>
    </source>
</evidence>
<keyword evidence="3" id="KW-0820">tRNA-binding</keyword>
<dbReference type="GO" id="GO:0016779">
    <property type="term" value="F:nucleotidyltransferase activity"/>
    <property type="evidence" value="ECO:0007669"/>
    <property type="project" value="UniProtKB-KW"/>
</dbReference>
<dbReference type="GO" id="GO:0046872">
    <property type="term" value="F:metal ion binding"/>
    <property type="evidence" value="ECO:0007669"/>
    <property type="project" value="UniProtKB-KW"/>
</dbReference>
<dbReference type="CDD" id="cd02205">
    <property type="entry name" value="CBS_pair_SF"/>
    <property type="match status" value="1"/>
</dbReference>
<dbReference type="Pfam" id="PF01743">
    <property type="entry name" value="PolyA_pol"/>
    <property type="match status" value="1"/>
</dbReference>
<keyword evidence="9" id="KW-0460">Magnesium</keyword>
<evidence type="ECO:0000256" key="11">
    <source>
        <dbReference type="PROSITE-ProRule" id="PRU00703"/>
    </source>
</evidence>
<dbReference type="Pfam" id="PF00571">
    <property type="entry name" value="CBS"/>
    <property type="match status" value="2"/>
</dbReference>
<dbReference type="InterPro" id="IPR046342">
    <property type="entry name" value="CBS_dom_sf"/>
</dbReference>
<comment type="caution">
    <text evidence="14">The sequence shown here is derived from an EMBL/GenBank/DDBJ whole genome shotgun (WGS) entry which is preliminary data.</text>
</comment>
<evidence type="ECO:0000256" key="12">
    <source>
        <dbReference type="RuleBase" id="RU003953"/>
    </source>
</evidence>
<keyword evidence="7" id="KW-0479">Metal-binding</keyword>
<keyword evidence="11" id="KW-0129">CBS domain</keyword>
<keyword evidence="6" id="KW-0548">Nucleotidyltransferase</keyword>
<keyword evidence="5" id="KW-0819">tRNA processing</keyword>
<proteinExistence type="inferred from homology"/>
<evidence type="ECO:0000256" key="8">
    <source>
        <dbReference type="ARBA" id="ARBA00022741"/>
    </source>
</evidence>
<sequence>MKEKIQLILSHNYLDFDALSSLYAAKKLYPKAIAYTSKSMERKVYEFYLLYKDILRFQENYEYIISNKDNIEKIILVDNHYVNRIDKNIQEIFKEGNYIIEIYDHHESGDIKGNTEIIERTGSTTTILVEKLIENKIPIDPIEATIFLIGIYQDTGNFTFANTTPKDLKIASILLERGADLNIINYYLHEKLTDEQKEFLDELLQNSKEEIIRGYKVVISKLKKEKYIEGLSILAHKVLDEKEGDILFILLQVKEKIYVLGRTRLPNIDLRDILKEFNPGGHKSATTVVLNSNSIELDDLENFLKERLLISLPKDFTAKDIMSYPVVTITSDTSIREAFRIMMKYGYGGLCVEENGKLIGIISRRDVEKAINLKLTKRKVKSFMSKPVITVTPETSISEIERILVEKNIGRVPVVENGKIVGIITRQDILKFRFLKSQTYAPLGSIFQIQEEKIKNSPWKEILEELRNLTSQYNISIYAIGGFVRDLLLGIPNYDLDLVVEGDINIVISKIMDKWTGKVKVHDEFGTSEIVIDGKRIDIATARTEYYEEPGSLPKVERSSFWLDLKRRDFTINALAMSLNEENFGEIIDLYGGLEDLTRKELRVLHNLSFIEDPTRILRGIRLEVRLSFSFEEKTFSLLKEAIEHGFLKKIGKERLREEIILILNEKEPVKVLRRLEELNAINQIFPIKNLPKNIEKTLDILRKEYPENYKIQVLDIISNADEKDGTIWLEELHFSKKTIYYFSILKRYMEKEILNEKDILFLYELPIHILLLISVNAKRKKEILRIKLLKEKKVPYITGEELLSLGIRGRKIGETLKLLFLKHFNNEIKDKHDEIKLINEIINQAPQ</sequence>
<evidence type="ECO:0000256" key="1">
    <source>
        <dbReference type="ARBA" id="ARBA00001946"/>
    </source>
</evidence>
<dbReference type="Gene3D" id="1.10.3090.10">
    <property type="entry name" value="cca-adding enzyme, domain 2"/>
    <property type="match status" value="1"/>
</dbReference>
<comment type="cofactor">
    <cofactor evidence="1">
        <name>Mg(2+)</name>
        <dbReference type="ChEBI" id="CHEBI:18420"/>
    </cofactor>
</comment>
<dbReference type="SMART" id="SM00116">
    <property type="entry name" value="CBS"/>
    <property type="match status" value="2"/>
</dbReference>
<accession>A0A7C3MJZ1</accession>
<protein>
    <submittedName>
        <fullName evidence="14">CBS domain-containing protein</fullName>
    </submittedName>
</protein>
<dbReference type="AlphaFoldDB" id="A0A7C3MJZ1"/>
<dbReference type="InterPro" id="IPR043519">
    <property type="entry name" value="NT_sf"/>
</dbReference>
<reference evidence="14" key="1">
    <citation type="journal article" date="2020" name="mSystems">
        <title>Genome- and Community-Level Interaction Insights into Carbon Utilization and Element Cycling Functions of Hydrothermarchaeota in Hydrothermal Sediment.</title>
        <authorList>
            <person name="Zhou Z."/>
            <person name="Liu Y."/>
            <person name="Xu W."/>
            <person name="Pan J."/>
            <person name="Luo Z.H."/>
            <person name="Li M."/>
        </authorList>
    </citation>
    <scope>NUCLEOTIDE SEQUENCE [LARGE SCALE GENOMIC DNA]</scope>
    <source>
        <strain evidence="14">SpSt-81</strain>
    </source>
</reference>
<gene>
    <name evidence="14" type="ORF">ENW00_04705</name>
</gene>
<comment type="similarity">
    <text evidence="2 12">Belongs to the tRNA nucleotidyltransferase/poly(A) polymerase family.</text>
</comment>
<dbReference type="InterPro" id="IPR002646">
    <property type="entry name" value="PolA_pol_head_dom"/>
</dbReference>
<evidence type="ECO:0000259" key="13">
    <source>
        <dbReference type="PROSITE" id="PS51371"/>
    </source>
</evidence>
<dbReference type="GO" id="GO:0008033">
    <property type="term" value="P:tRNA processing"/>
    <property type="evidence" value="ECO:0007669"/>
    <property type="project" value="UniProtKB-KW"/>
</dbReference>
<dbReference type="InterPro" id="IPR000644">
    <property type="entry name" value="CBS_dom"/>
</dbReference>
<dbReference type="CDD" id="cd05398">
    <property type="entry name" value="NT_ClassII-CCAase"/>
    <property type="match status" value="1"/>
</dbReference>
<keyword evidence="10 12" id="KW-0694">RNA-binding</keyword>
<evidence type="ECO:0000313" key="14">
    <source>
        <dbReference type="EMBL" id="HFX13449.1"/>
    </source>
</evidence>
<feature type="domain" description="CBS" evidence="13">
    <location>
        <begin position="322"/>
        <end position="380"/>
    </location>
</feature>
<keyword evidence="8" id="KW-0547">Nucleotide-binding</keyword>
<dbReference type="InterPro" id="IPR032828">
    <property type="entry name" value="PolyA_RNA-bd"/>
</dbReference>
<dbReference type="SUPFAM" id="SSF54631">
    <property type="entry name" value="CBS-domain pair"/>
    <property type="match status" value="1"/>
</dbReference>
<evidence type="ECO:0000256" key="9">
    <source>
        <dbReference type="ARBA" id="ARBA00022842"/>
    </source>
</evidence>
<dbReference type="EMBL" id="DTIN01000014">
    <property type="protein sequence ID" value="HFX13449.1"/>
    <property type="molecule type" value="Genomic_DNA"/>
</dbReference>
<dbReference type="Pfam" id="PF01368">
    <property type="entry name" value="DHH"/>
    <property type="match status" value="1"/>
</dbReference>
<dbReference type="CDD" id="cd04595">
    <property type="entry name" value="CBS_pair_DHH_polyA_Pol_assoc"/>
    <property type="match status" value="1"/>
</dbReference>
<dbReference type="InterPro" id="IPR038763">
    <property type="entry name" value="DHH_sf"/>
</dbReference>
<dbReference type="Pfam" id="PF12627">
    <property type="entry name" value="PolyA_pol_RNAbd"/>
    <property type="match status" value="1"/>
</dbReference>
<evidence type="ECO:0000256" key="6">
    <source>
        <dbReference type="ARBA" id="ARBA00022695"/>
    </source>
</evidence>
<evidence type="ECO:0000256" key="2">
    <source>
        <dbReference type="ARBA" id="ARBA00007265"/>
    </source>
</evidence>
<dbReference type="Gene3D" id="3.10.580.10">
    <property type="entry name" value="CBS-domain"/>
    <property type="match status" value="2"/>
</dbReference>
<dbReference type="InterPro" id="IPR052390">
    <property type="entry name" value="tRNA_nt/polyA_polymerase"/>
</dbReference>
<dbReference type="SUPFAM" id="SSF64182">
    <property type="entry name" value="DHH phosphoesterases"/>
    <property type="match status" value="1"/>
</dbReference>
<evidence type="ECO:0000256" key="3">
    <source>
        <dbReference type="ARBA" id="ARBA00022555"/>
    </source>
</evidence>